<feature type="domain" description="Pyrrolo-quinoline quinone repeat" evidence="2">
    <location>
        <begin position="91"/>
        <end position="253"/>
    </location>
</feature>
<protein>
    <submittedName>
        <fullName evidence="3">Endo-1,4-beta-xylanase Z</fullName>
        <ecNumber evidence="3">3.2.1.8</ecNumber>
    </submittedName>
</protein>
<evidence type="ECO:0000313" key="3">
    <source>
        <dbReference type="EMBL" id="QDS89193.1"/>
    </source>
</evidence>
<evidence type="ECO:0000313" key="4">
    <source>
        <dbReference type="Proteomes" id="UP000319557"/>
    </source>
</evidence>
<dbReference type="EC" id="3.2.1.8" evidence="3"/>
<dbReference type="InterPro" id="IPR015943">
    <property type="entry name" value="WD40/YVTN_repeat-like_dom_sf"/>
</dbReference>
<dbReference type="KEGG" id="ruv:EC9_33900"/>
<dbReference type="AlphaFoldDB" id="A0A517M2U2"/>
<dbReference type="Gene3D" id="2.130.10.10">
    <property type="entry name" value="YVTN repeat-like/Quinoprotein amine dehydrogenase"/>
    <property type="match status" value="1"/>
</dbReference>
<dbReference type="InterPro" id="IPR029058">
    <property type="entry name" value="AB_hydrolase_fold"/>
</dbReference>
<dbReference type="InterPro" id="IPR011047">
    <property type="entry name" value="Quinoprotein_ADH-like_sf"/>
</dbReference>
<dbReference type="SUPFAM" id="SSF53474">
    <property type="entry name" value="alpha/beta-Hydrolases"/>
    <property type="match status" value="1"/>
</dbReference>
<keyword evidence="3" id="KW-0326">Glycosidase</keyword>
<keyword evidence="3" id="KW-0378">Hydrolase</keyword>
<dbReference type="GO" id="GO:0031176">
    <property type="term" value="F:endo-1,4-beta-xylanase activity"/>
    <property type="evidence" value="ECO:0007669"/>
    <property type="project" value="UniProtKB-EC"/>
</dbReference>
<dbReference type="Proteomes" id="UP000319557">
    <property type="component" value="Chromosome"/>
</dbReference>
<keyword evidence="3" id="KW-0858">Xylan degradation</keyword>
<accession>A0A517M2U2</accession>
<dbReference type="InterPro" id="IPR018391">
    <property type="entry name" value="PQQ_b-propeller_rpt"/>
</dbReference>
<dbReference type="Pfam" id="PF00756">
    <property type="entry name" value="Esterase"/>
    <property type="match status" value="1"/>
</dbReference>
<dbReference type="RefSeq" id="WP_145346761.1">
    <property type="nucleotide sequence ID" value="NZ_CP036261.1"/>
</dbReference>
<dbReference type="Gene3D" id="3.40.50.1820">
    <property type="entry name" value="alpha/beta hydrolase"/>
    <property type="match status" value="1"/>
</dbReference>
<evidence type="ECO:0000256" key="1">
    <source>
        <dbReference type="SAM" id="SignalP"/>
    </source>
</evidence>
<feature type="signal peptide" evidence="1">
    <location>
        <begin position="1"/>
        <end position="28"/>
    </location>
</feature>
<dbReference type="EMBL" id="CP036261">
    <property type="protein sequence ID" value="QDS89193.1"/>
    <property type="molecule type" value="Genomic_DNA"/>
</dbReference>
<reference evidence="3 4" key="1">
    <citation type="submission" date="2019-02" db="EMBL/GenBank/DDBJ databases">
        <title>Deep-cultivation of Planctomycetes and their phenomic and genomic characterization uncovers novel biology.</title>
        <authorList>
            <person name="Wiegand S."/>
            <person name="Jogler M."/>
            <person name="Boedeker C."/>
            <person name="Pinto D."/>
            <person name="Vollmers J."/>
            <person name="Rivas-Marin E."/>
            <person name="Kohn T."/>
            <person name="Peeters S.H."/>
            <person name="Heuer A."/>
            <person name="Rast P."/>
            <person name="Oberbeckmann S."/>
            <person name="Bunk B."/>
            <person name="Jeske O."/>
            <person name="Meyerdierks A."/>
            <person name="Storesund J.E."/>
            <person name="Kallscheuer N."/>
            <person name="Luecker S."/>
            <person name="Lage O.M."/>
            <person name="Pohl T."/>
            <person name="Merkel B.J."/>
            <person name="Hornburger P."/>
            <person name="Mueller R.-W."/>
            <person name="Bruemmer F."/>
            <person name="Labrenz M."/>
            <person name="Spormann A.M."/>
            <person name="Op den Camp H."/>
            <person name="Overmann J."/>
            <person name="Amann R."/>
            <person name="Jetten M.S.M."/>
            <person name="Mascher T."/>
            <person name="Medema M.H."/>
            <person name="Devos D.P."/>
            <person name="Kaster A.-K."/>
            <person name="Ovreas L."/>
            <person name="Rohde M."/>
            <person name="Galperin M.Y."/>
            <person name="Jogler C."/>
        </authorList>
    </citation>
    <scope>NUCLEOTIDE SEQUENCE [LARGE SCALE GENOMIC DNA]</scope>
    <source>
        <strain evidence="3 4">EC9</strain>
    </source>
</reference>
<proteinExistence type="predicted"/>
<dbReference type="Pfam" id="PF13360">
    <property type="entry name" value="PQQ_2"/>
    <property type="match status" value="1"/>
</dbReference>
<name>A0A517M2U2_9BACT</name>
<dbReference type="PANTHER" id="PTHR34512:SF30">
    <property type="entry name" value="OUTER MEMBRANE PROTEIN ASSEMBLY FACTOR BAMB"/>
    <property type="match status" value="1"/>
</dbReference>
<evidence type="ECO:0000259" key="2">
    <source>
        <dbReference type="Pfam" id="PF13360"/>
    </source>
</evidence>
<gene>
    <name evidence="3" type="primary">xynZ_3</name>
    <name evidence="3" type="ORF">EC9_33900</name>
</gene>
<sequence precursor="true">MITNTSQLTRPCLVGLFVCGLLAVACVADDWPSLRGPQHDGSAAIDDGELSSGPLQLKVVWKHPVGSGYSGVVKSGGLLVSAMADVEADQEYVFAMSTETGETLWKTPTGKVMIGANGSFDGPVATPAADDVRAYHLSPHGILTAYALEDGSVVWQHDLKKEYSAASNVYGFGASPIVHAGMLILPVGSDDSAVMGFDAATGEVKWKAGKDGVAFQSAVPVQVDGKSVVLVAGNTTLFAIEPTTGKVIWSRPHGGASAVLPVPLPGSGLFINDMRDGSTSLNLQSNGATERWSGRNIRNSYCVPVISGGLLCSYSSRFLVAVDPETGDQRWRTRSPSNGFLATVAGRLVVATIDGSLHIGDVSEDGYDEVTKVQVFEKGDDGTDGLMWALPSIAGRSIYLRSLGAIARIDIEPGTRAESVAAEGSQVSPGFASFLKTVDASDNKQAVIDSYLKDKSLPLIDGDFVHFILQGDYTDVAVASELFGMRQERVMQRVDGTKLFYFGVRIPDATRLSYVFYADYQPVLDPVSDRHVTSSLVAGEMEPIFRKAKSSLELSWFDKGNVVDEAAIDVDVSSDKPAGSIDETQLQSDELNQTVDLSIYLPPNYSESKDRYPVVYVHDGKSAMQSGNQVAIIDRLIQSKTVRPAVVVFIDKRFYPMQGAKGYAEFFAKELIPMIDREYRTSADRKDRASLSGGFGASLALMATLPVSDQIGSVGCHSLFAFEMMHPMFQQLAQLPNERCRVLVQRSRYEFRNPAENWNMGLQAVNVAKILADGGHDVTTEATATGSDWVSWRTQSPRMWKFLLER</sequence>
<keyword evidence="3" id="KW-0624">Polysaccharide degradation</keyword>
<organism evidence="3 4">
    <name type="scientific">Rosistilla ulvae</name>
    <dbReference type="NCBI Taxonomy" id="1930277"/>
    <lineage>
        <taxon>Bacteria</taxon>
        <taxon>Pseudomonadati</taxon>
        <taxon>Planctomycetota</taxon>
        <taxon>Planctomycetia</taxon>
        <taxon>Pirellulales</taxon>
        <taxon>Pirellulaceae</taxon>
        <taxon>Rosistilla</taxon>
    </lineage>
</organism>
<dbReference type="OrthoDB" id="9784036at2"/>
<dbReference type="GO" id="GO:0045493">
    <property type="term" value="P:xylan catabolic process"/>
    <property type="evidence" value="ECO:0007669"/>
    <property type="project" value="UniProtKB-KW"/>
</dbReference>
<feature type="chain" id="PRO_5022066894" evidence="1">
    <location>
        <begin position="29"/>
        <end position="806"/>
    </location>
</feature>
<keyword evidence="3" id="KW-0119">Carbohydrate metabolism</keyword>
<keyword evidence="4" id="KW-1185">Reference proteome</keyword>
<dbReference type="SUPFAM" id="SSF50998">
    <property type="entry name" value="Quinoprotein alcohol dehydrogenase-like"/>
    <property type="match status" value="1"/>
</dbReference>
<keyword evidence="1" id="KW-0732">Signal</keyword>
<dbReference type="InterPro" id="IPR000801">
    <property type="entry name" value="Esterase-like"/>
</dbReference>
<dbReference type="SMART" id="SM00564">
    <property type="entry name" value="PQQ"/>
    <property type="match status" value="5"/>
</dbReference>
<dbReference type="InterPro" id="IPR002372">
    <property type="entry name" value="PQQ_rpt_dom"/>
</dbReference>
<dbReference type="PANTHER" id="PTHR34512">
    <property type="entry name" value="CELL SURFACE PROTEIN"/>
    <property type="match status" value="1"/>
</dbReference>